<dbReference type="EMBL" id="CP134050">
    <property type="protein sequence ID" value="WNC12312.1"/>
    <property type="molecule type" value="Genomic_DNA"/>
</dbReference>
<keyword evidence="3" id="KW-1185">Reference proteome</keyword>
<dbReference type="RefSeq" id="WP_310763620.1">
    <property type="nucleotide sequence ID" value="NZ_CP134050.1"/>
</dbReference>
<accession>A0ABY9SZZ6</accession>
<evidence type="ECO:0000313" key="3">
    <source>
        <dbReference type="Proteomes" id="UP001256827"/>
    </source>
</evidence>
<feature type="domain" description="Transposase IS30-like HTH" evidence="1">
    <location>
        <begin position="21"/>
        <end position="52"/>
    </location>
</feature>
<name>A0ABY9SZZ6_BREBE</name>
<sequence>MDSCKMEVTTQPFSTGGPIMSYSHLSIMERGQLETLHRLGWSTRAIGQHLGRPSLLHRPRT</sequence>
<dbReference type="Proteomes" id="UP001256827">
    <property type="component" value="Chromosome"/>
</dbReference>
<evidence type="ECO:0000259" key="1">
    <source>
        <dbReference type="Pfam" id="PF13936"/>
    </source>
</evidence>
<proteinExistence type="predicted"/>
<organism evidence="2 3">
    <name type="scientific">Brevibacillus brevis</name>
    <name type="common">Bacillus brevis</name>
    <dbReference type="NCBI Taxonomy" id="1393"/>
    <lineage>
        <taxon>Bacteria</taxon>
        <taxon>Bacillati</taxon>
        <taxon>Bacillota</taxon>
        <taxon>Bacilli</taxon>
        <taxon>Bacillales</taxon>
        <taxon>Paenibacillaceae</taxon>
        <taxon>Brevibacillus</taxon>
    </lineage>
</organism>
<evidence type="ECO:0000313" key="2">
    <source>
        <dbReference type="EMBL" id="WNC12312.1"/>
    </source>
</evidence>
<protein>
    <submittedName>
        <fullName evidence="2">Helix-turn-helix domain-containing protein</fullName>
    </submittedName>
</protein>
<dbReference type="Gene3D" id="1.10.10.60">
    <property type="entry name" value="Homeodomain-like"/>
    <property type="match status" value="1"/>
</dbReference>
<dbReference type="Pfam" id="PF13936">
    <property type="entry name" value="HTH_38"/>
    <property type="match status" value="1"/>
</dbReference>
<gene>
    <name evidence="2" type="ORF">RGB73_16365</name>
</gene>
<reference evidence="2 3" key="1">
    <citation type="submission" date="2023-09" db="EMBL/GenBank/DDBJ databases">
        <title>Complete Genome and Methylome dissection of Bacillus brevis NEB573 original source of BbsI restriction endonuclease.</title>
        <authorList>
            <person name="Fomenkov A."/>
            <person name="Roberts R.D."/>
        </authorList>
    </citation>
    <scope>NUCLEOTIDE SEQUENCE [LARGE SCALE GENOMIC DNA]</scope>
    <source>
        <strain evidence="2 3">NEB573</strain>
    </source>
</reference>
<dbReference type="InterPro" id="IPR025246">
    <property type="entry name" value="IS30-like_HTH"/>
</dbReference>